<dbReference type="PROSITE" id="PS51382">
    <property type="entry name" value="SPX"/>
    <property type="match status" value="1"/>
</dbReference>
<dbReference type="PROSITE" id="PS00518">
    <property type="entry name" value="ZF_RING_1"/>
    <property type="match status" value="1"/>
</dbReference>
<keyword evidence="2 4" id="KW-0863">Zinc-finger</keyword>
<dbReference type="InterPro" id="IPR017907">
    <property type="entry name" value="Znf_RING_CS"/>
</dbReference>
<evidence type="ECO:0000256" key="3">
    <source>
        <dbReference type="ARBA" id="ARBA00022833"/>
    </source>
</evidence>
<reference evidence="7 8" key="1">
    <citation type="journal article" date="2014" name="Genome Biol. Evol.">
        <title>Comparative genomics and transcriptomics analyses reveal divergent lifestyle features of nematode endoparasitic fungus Hirsutella minnesotensis.</title>
        <authorList>
            <person name="Lai Y."/>
            <person name="Liu K."/>
            <person name="Zhang X."/>
            <person name="Zhang X."/>
            <person name="Li K."/>
            <person name="Wang N."/>
            <person name="Shu C."/>
            <person name="Wu Y."/>
            <person name="Wang C."/>
            <person name="Bushley K.E."/>
            <person name="Xiang M."/>
            <person name="Liu X."/>
        </authorList>
    </citation>
    <scope>NUCLEOTIDE SEQUENCE [LARGE SCALE GENOMIC DNA]</scope>
    <source>
        <strain evidence="7 8">3608</strain>
    </source>
</reference>
<gene>
    <name evidence="7" type="ORF">HIM_10204</name>
</gene>
<sequence length="456" mass="52010">MKFAHDFKDTLASQGFPPHWVRQAIPYGQLKKCLKKVQRELQDLGLDPDTLRALLDHNTTSPVALRYKLKPAADSNVVRPQLTVYVHMQDGIAVDASLTPTSRRFFEKIAAELSLNRPLAETQAVNADAGWTPRDKMLDTSSPPSGETVARLVDSRSSCETIEVPLVFDSEFFDLLQSDVTNLDALQAEEEEKMTAEIVELGKEVSLVSRPSRFSKSDLARWRCIFELYLDAEVFFATHERDHGARSSQRALNQLQWFQSEVEKRHLARDFKLHESKAAFSRFLNLNMGLLKNLQFQELNKLAVVKILKKFDKRTCLGVSQTFPLAIRSEGVLSRDVAKGVCAHMSQELVSVVPQLNDYLCPVCFAVAYRPVRLNCQHVFCIRCIVKIQRRQENSCPLCRADVVRNASADNLDVQLEKYMKKYFPKEVKEKRRANEIERGIEDYGPGYTHQECLLM</sequence>
<keyword evidence="8" id="KW-1185">Reference proteome</keyword>
<dbReference type="GO" id="GO:0008270">
    <property type="term" value="F:zinc ion binding"/>
    <property type="evidence" value="ECO:0007669"/>
    <property type="project" value="UniProtKB-KW"/>
</dbReference>
<protein>
    <recommendedName>
        <fullName evidence="9">RING-14 protein</fullName>
    </recommendedName>
</protein>
<dbReference type="PANTHER" id="PTHR23327">
    <property type="entry name" value="RING FINGER PROTEIN 127"/>
    <property type="match status" value="1"/>
</dbReference>
<dbReference type="SUPFAM" id="SSF57850">
    <property type="entry name" value="RING/U-box"/>
    <property type="match status" value="1"/>
</dbReference>
<dbReference type="Pfam" id="PF00097">
    <property type="entry name" value="zf-C3HC4"/>
    <property type="match status" value="1"/>
</dbReference>
<dbReference type="SMART" id="SM00184">
    <property type="entry name" value="RING"/>
    <property type="match status" value="1"/>
</dbReference>
<accession>A0A0F7ZKC0</accession>
<evidence type="ECO:0008006" key="9">
    <source>
        <dbReference type="Google" id="ProtNLM"/>
    </source>
</evidence>
<dbReference type="Pfam" id="PF03105">
    <property type="entry name" value="SPX"/>
    <property type="match status" value="1"/>
</dbReference>
<evidence type="ECO:0000256" key="2">
    <source>
        <dbReference type="ARBA" id="ARBA00022771"/>
    </source>
</evidence>
<dbReference type="InterPro" id="IPR001841">
    <property type="entry name" value="Znf_RING"/>
</dbReference>
<evidence type="ECO:0000256" key="1">
    <source>
        <dbReference type="ARBA" id="ARBA00022723"/>
    </source>
</evidence>
<evidence type="ECO:0000313" key="7">
    <source>
        <dbReference type="EMBL" id="KJZ70400.1"/>
    </source>
</evidence>
<dbReference type="Gene3D" id="3.30.40.10">
    <property type="entry name" value="Zinc/RING finger domain, C3HC4 (zinc finger)"/>
    <property type="match status" value="1"/>
</dbReference>
<name>A0A0F7ZKC0_9HYPO</name>
<dbReference type="InterPro" id="IPR004331">
    <property type="entry name" value="SPX_dom"/>
</dbReference>
<feature type="domain" description="RING-type" evidence="5">
    <location>
        <begin position="361"/>
        <end position="400"/>
    </location>
</feature>
<evidence type="ECO:0000256" key="4">
    <source>
        <dbReference type="PROSITE-ProRule" id="PRU00175"/>
    </source>
</evidence>
<keyword evidence="1" id="KW-0479">Metal-binding</keyword>
<evidence type="ECO:0000259" key="5">
    <source>
        <dbReference type="PROSITE" id="PS50089"/>
    </source>
</evidence>
<dbReference type="PANTHER" id="PTHR23327:SF51">
    <property type="entry name" value="TRANSCRIPTIONAL REGULATOR OF YEAST FORM ADHERENCE 3"/>
    <property type="match status" value="1"/>
</dbReference>
<dbReference type="PROSITE" id="PS50089">
    <property type="entry name" value="ZF_RING_2"/>
    <property type="match status" value="1"/>
</dbReference>
<keyword evidence="3" id="KW-0862">Zinc</keyword>
<evidence type="ECO:0000259" key="6">
    <source>
        <dbReference type="PROSITE" id="PS51382"/>
    </source>
</evidence>
<dbReference type="InterPro" id="IPR013083">
    <property type="entry name" value="Znf_RING/FYVE/PHD"/>
</dbReference>
<proteinExistence type="predicted"/>
<dbReference type="Proteomes" id="UP000054481">
    <property type="component" value="Unassembled WGS sequence"/>
</dbReference>
<dbReference type="EMBL" id="KQ030628">
    <property type="protein sequence ID" value="KJZ70400.1"/>
    <property type="molecule type" value="Genomic_DNA"/>
</dbReference>
<organism evidence="7 8">
    <name type="scientific">Hirsutella minnesotensis 3608</name>
    <dbReference type="NCBI Taxonomy" id="1043627"/>
    <lineage>
        <taxon>Eukaryota</taxon>
        <taxon>Fungi</taxon>
        <taxon>Dikarya</taxon>
        <taxon>Ascomycota</taxon>
        <taxon>Pezizomycotina</taxon>
        <taxon>Sordariomycetes</taxon>
        <taxon>Hypocreomycetidae</taxon>
        <taxon>Hypocreales</taxon>
        <taxon>Ophiocordycipitaceae</taxon>
        <taxon>Hirsutella</taxon>
    </lineage>
</organism>
<dbReference type="OrthoDB" id="5588846at2759"/>
<dbReference type="AlphaFoldDB" id="A0A0F7ZKC0"/>
<feature type="domain" description="SPX" evidence="6">
    <location>
        <begin position="1"/>
        <end position="325"/>
    </location>
</feature>
<evidence type="ECO:0000313" key="8">
    <source>
        <dbReference type="Proteomes" id="UP000054481"/>
    </source>
</evidence>
<dbReference type="InterPro" id="IPR018957">
    <property type="entry name" value="Znf_C3HC4_RING-type"/>
</dbReference>